<reference evidence="1 2" key="1">
    <citation type="journal article" date="2014" name="Am. J. Bot.">
        <title>Genome assembly and annotation for red clover (Trifolium pratense; Fabaceae).</title>
        <authorList>
            <person name="Istvanek J."/>
            <person name="Jaros M."/>
            <person name="Krenek A."/>
            <person name="Repkova J."/>
        </authorList>
    </citation>
    <scope>NUCLEOTIDE SEQUENCE [LARGE SCALE GENOMIC DNA]</scope>
    <source>
        <strain evidence="2">cv. Tatra</strain>
        <tissue evidence="1">Young leaves</tissue>
    </source>
</reference>
<dbReference type="Proteomes" id="UP000236291">
    <property type="component" value="Unassembled WGS sequence"/>
</dbReference>
<comment type="caution">
    <text evidence="1">The sequence shown here is derived from an EMBL/GenBank/DDBJ whole genome shotgun (WGS) entry which is preliminary data.</text>
</comment>
<evidence type="ECO:0000313" key="1">
    <source>
        <dbReference type="EMBL" id="PNX70678.1"/>
    </source>
</evidence>
<name>A0A2K3KWM2_TRIPR</name>
<evidence type="ECO:0000313" key="2">
    <source>
        <dbReference type="Proteomes" id="UP000236291"/>
    </source>
</evidence>
<organism evidence="1 2">
    <name type="scientific">Trifolium pratense</name>
    <name type="common">Red clover</name>
    <dbReference type="NCBI Taxonomy" id="57577"/>
    <lineage>
        <taxon>Eukaryota</taxon>
        <taxon>Viridiplantae</taxon>
        <taxon>Streptophyta</taxon>
        <taxon>Embryophyta</taxon>
        <taxon>Tracheophyta</taxon>
        <taxon>Spermatophyta</taxon>
        <taxon>Magnoliopsida</taxon>
        <taxon>eudicotyledons</taxon>
        <taxon>Gunneridae</taxon>
        <taxon>Pentapetalae</taxon>
        <taxon>rosids</taxon>
        <taxon>fabids</taxon>
        <taxon>Fabales</taxon>
        <taxon>Fabaceae</taxon>
        <taxon>Papilionoideae</taxon>
        <taxon>50 kb inversion clade</taxon>
        <taxon>NPAAA clade</taxon>
        <taxon>Hologalegina</taxon>
        <taxon>IRL clade</taxon>
        <taxon>Trifolieae</taxon>
        <taxon>Trifolium</taxon>
    </lineage>
</organism>
<dbReference type="AlphaFoldDB" id="A0A2K3KWM2"/>
<accession>A0A2K3KWM2</accession>
<sequence>MMISKISKAIVDAECTHQRRVPARVVDAEGTYHALQAMTCYSLDL</sequence>
<proteinExistence type="predicted"/>
<protein>
    <submittedName>
        <fullName evidence="1">Uncharacterized protein</fullName>
    </submittedName>
</protein>
<dbReference type="EMBL" id="ASHM01115254">
    <property type="protein sequence ID" value="PNX70678.1"/>
    <property type="molecule type" value="Genomic_DNA"/>
</dbReference>
<gene>
    <name evidence="1" type="ORF">L195_g057634</name>
</gene>
<reference evidence="1 2" key="2">
    <citation type="journal article" date="2017" name="Front. Plant Sci.">
        <title>Gene Classification and Mining of Molecular Markers Useful in Red Clover (Trifolium pratense) Breeding.</title>
        <authorList>
            <person name="Istvanek J."/>
            <person name="Dluhosova J."/>
            <person name="Dluhos P."/>
            <person name="Patkova L."/>
            <person name="Nedelnik J."/>
            <person name="Repkova J."/>
        </authorList>
    </citation>
    <scope>NUCLEOTIDE SEQUENCE [LARGE SCALE GENOMIC DNA]</scope>
    <source>
        <strain evidence="2">cv. Tatra</strain>
        <tissue evidence="1">Young leaves</tissue>
    </source>
</reference>